<dbReference type="Proteomes" id="UP001139011">
    <property type="component" value="Unassembled WGS sequence"/>
</dbReference>
<dbReference type="EMBL" id="JAIWJX010000002">
    <property type="protein sequence ID" value="MCK6257177.1"/>
    <property type="molecule type" value="Genomic_DNA"/>
</dbReference>
<evidence type="ECO:0000259" key="3">
    <source>
        <dbReference type="Pfam" id="PF00857"/>
    </source>
</evidence>
<dbReference type="RefSeq" id="WP_248252702.1">
    <property type="nucleotide sequence ID" value="NZ_JAIWJX010000002.1"/>
</dbReference>
<keyword evidence="5" id="KW-1185">Reference proteome</keyword>
<organism evidence="4 5">
    <name type="scientific">Fictibacillus marinisediminis</name>
    <dbReference type="NCBI Taxonomy" id="2878389"/>
    <lineage>
        <taxon>Bacteria</taxon>
        <taxon>Bacillati</taxon>
        <taxon>Bacillota</taxon>
        <taxon>Bacilli</taxon>
        <taxon>Bacillales</taxon>
        <taxon>Fictibacillaceae</taxon>
        <taxon>Fictibacillus</taxon>
    </lineage>
</organism>
<dbReference type="GO" id="GO:0016787">
    <property type="term" value="F:hydrolase activity"/>
    <property type="evidence" value="ECO:0007669"/>
    <property type="project" value="UniProtKB-KW"/>
</dbReference>
<dbReference type="PANTHER" id="PTHR43540">
    <property type="entry name" value="PEROXYUREIDOACRYLATE/UREIDOACRYLATE AMIDOHYDROLASE-RELATED"/>
    <property type="match status" value="1"/>
</dbReference>
<dbReference type="InterPro" id="IPR050272">
    <property type="entry name" value="Isochorismatase-like_hydrls"/>
</dbReference>
<feature type="domain" description="Isochorismatase-like" evidence="3">
    <location>
        <begin position="3"/>
        <end position="177"/>
    </location>
</feature>
<dbReference type="SUPFAM" id="SSF52499">
    <property type="entry name" value="Isochorismatase-like hydrolases"/>
    <property type="match status" value="1"/>
</dbReference>
<comment type="similarity">
    <text evidence="1">Belongs to the isochorismatase family.</text>
</comment>
<comment type="caution">
    <text evidence="4">The sequence shown here is derived from an EMBL/GenBank/DDBJ whole genome shotgun (WGS) entry which is preliminary data.</text>
</comment>
<dbReference type="Gene3D" id="3.40.50.850">
    <property type="entry name" value="Isochorismatase-like"/>
    <property type="match status" value="1"/>
</dbReference>
<evidence type="ECO:0000313" key="4">
    <source>
        <dbReference type="EMBL" id="MCK6257177.1"/>
    </source>
</evidence>
<evidence type="ECO:0000256" key="2">
    <source>
        <dbReference type="ARBA" id="ARBA00022801"/>
    </source>
</evidence>
<dbReference type="AlphaFoldDB" id="A0A9X1XAC3"/>
<sequence length="192" mass="21704">MKALVIVDYTYDFVADDGKLTCGVPGQSIEKRITTITKHFIEQKDFVVFAVDLHEEEDSYHPESSLFPSHNIRGTKGREQYGKLGELADSLTAQEKINIYWMDKTRYSAFAGTNLDLKLRERNITELHLVGVCSDICVLHTAIDAYNKGYNIVIHEDAVQSFNSEGHQWALGHFTNVLGAKVIKDSQFTSIF</sequence>
<dbReference type="Pfam" id="PF00857">
    <property type="entry name" value="Isochorismatase"/>
    <property type="match status" value="1"/>
</dbReference>
<accession>A0A9X1XAC3</accession>
<keyword evidence="2 4" id="KW-0378">Hydrolase</keyword>
<evidence type="ECO:0000313" key="5">
    <source>
        <dbReference type="Proteomes" id="UP001139011"/>
    </source>
</evidence>
<dbReference type="InterPro" id="IPR000868">
    <property type="entry name" value="Isochorismatase-like_dom"/>
</dbReference>
<reference evidence="4" key="1">
    <citation type="submission" date="2021-09" db="EMBL/GenBank/DDBJ databases">
        <title>Genome analysis of Fictibacillus sp. KIGAM418 isolated from marine sediment.</title>
        <authorList>
            <person name="Seo M.-J."/>
            <person name="Cho E.-S."/>
            <person name="Hwang C.Y."/>
        </authorList>
    </citation>
    <scope>NUCLEOTIDE SEQUENCE</scope>
    <source>
        <strain evidence="4">KIGAM418</strain>
    </source>
</reference>
<dbReference type="CDD" id="cd00431">
    <property type="entry name" value="cysteine_hydrolases"/>
    <property type="match status" value="1"/>
</dbReference>
<dbReference type="InterPro" id="IPR036380">
    <property type="entry name" value="Isochorismatase-like_sf"/>
</dbReference>
<gene>
    <name evidence="4" type="ORF">LCY76_11280</name>
</gene>
<evidence type="ECO:0000256" key="1">
    <source>
        <dbReference type="ARBA" id="ARBA00006336"/>
    </source>
</evidence>
<name>A0A9X1XAC3_9BACL</name>
<proteinExistence type="inferred from homology"/>
<protein>
    <submittedName>
        <fullName evidence="4">Cysteine hydrolase family protein</fullName>
    </submittedName>
</protein>
<dbReference type="PANTHER" id="PTHR43540:SF10">
    <property type="entry name" value="ISOCHORISMATASE"/>
    <property type="match status" value="1"/>
</dbReference>